<comment type="caution">
    <text evidence="1">The sequence shown here is derived from an EMBL/GenBank/DDBJ whole genome shotgun (WGS) entry which is preliminary data.</text>
</comment>
<gene>
    <name evidence="1" type="ORF">LCGC14_0407400</name>
</gene>
<protein>
    <submittedName>
        <fullName evidence="1">Uncharacterized protein</fullName>
    </submittedName>
</protein>
<dbReference type="AlphaFoldDB" id="A0A0F9W429"/>
<dbReference type="EMBL" id="LAZR01000355">
    <property type="protein sequence ID" value="KKN72773.1"/>
    <property type="molecule type" value="Genomic_DNA"/>
</dbReference>
<name>A0A0F9W429_9ZZZZ</name>
<reference evidence="1" key="1">
    <citation type="journal article" date="2015" name="Nature">
        <title>Complex archaea that bridge the gap between prokaryotes and eukaryotes.</title>
        <authorList>
            <person name="Spang A."/>
            <person name="Saw J.H."/>
            <person name="Jorgensen S.L."/>
            <person name="Zaremba-Niedzwiedzka K."/>
            <person name="Martijn J."/>
            <person name="Lind A.E."/>
            <person name="van Eijk R."/>
            <person name="Schleper C."/>
            <person name="Guy L."/>
            <person name="Ettema T.J."/>
        </authorList>
    </citation>
    <scope>NUCLEOTIDE SEQUENCE</scope>
</reference>
<proteinExistence type="predicted"/>
<evidence type="ECO:0000313" key="1">
    <source>
        <dbReference type="EMBL" id="KKN72773.1"/>
    </source>
</evidence>
<organism evidence="1">
    <name type="scientific">marine sediment metagenome</name>
    <dbReference type="NCBI Taxonomy" id="412755"/>
    <lineage>
        <taxon>unclassified sequences</taxon>
        <taxon>metagenomes</taxon>
        <taxon>ecological metagenomes</taxon>
    </lineage>
</organism>
<sequence length="228" mass="25754">MSLDTFLNTNIFNNLTKEERLRVQLFASDKTIDLPRFFNAGTQKIGDVPNQTISRQFEAFLILQALQSPEKLSAATVWFNEAANLQLKRLDRDNLLAEAYLEEKTDAMAKAKELTGRTQRFAAFRDTFQQVDPGPTVKPEKFPPSRFSGVPEISLIMRDSQAAMGQIASELKRAEYRVVMNEVMDQARISRVRTGDAISGIADNRIAEELLSWRNVITDIQARVTGAR</sequence>
<accession>A0A0F9W429</accession>